<dbReference type="InterPro" id="IPR017941">
    <property type="entry name" value="Rieske_2Fe-2S"/>
</dbReference>
<evidence type="ECO:0000259" key="5">
    <source>
        <dbReference type="PROSITE" id="PS51296"/>
    </source>
</evidence>
<feature type="domain" description="Rieske" evidence="5">
    <location>
        <begin position="4"/>
        <end position="87"/>
    </location>
</feature>
<dbReference type="PROSITE" id="PS51296">
    <property type="entry name" value="RIESKE"/>
    <property type="match status" value="1"/>
</dbReference>
<evidence type="ECO:0000256" key="1">
    <source>
        <dbReference type="ARBA" id="ARBA00022714"/>
    </source>
</evidence>
<keyword evidence="3" id="KW-0408">Iron</keyword>
<comment type="caution">
    <text evidence="6">The sequence shown here is derived from an EMBL/GenBank/DDBJ whole genome shotgun (WGS) entry which is preliminary data.</text>
</comment>
<proteinExistence type="predicted"/>
<dbReference type="InterPro" id="IPR036922">
    <property type="entry name" value="Rieske_2Fe-2S_sf"/>
</dbReference>
<evidence type="ECO:0000256" key="2">
    <source>
        <dbReference type="ARBA" id="ARBA00022723"/>
    </source>
</evidence>
<dbReference type="EMBL" id="BAABAQ010000001">
    <property type="protein sequence ID" value="GAA4182246.1"/>
    <property type="molecule type" value="Genomic_DNA"/>
</dbReference>
<dbReference type="Pfam" id="PF00355">
    <property type="entry name" value="Rieske"/>
    <property type="match status" value="1"/>
</dbReference>
<sequence>MSARIRVELEWPRHNAVRAGDETYFCLERAGSVHLIHSRCPHRGGPLHLGEIEAERLRCPWHGNTFRVDRLCDRAVPTIQRGSSVVAYLPADFGEAVPVQQIVFAS</sequence>
<name>A0ABP8ADN9_9ACTN</name>
<evidence type="ECO:0000313" key="6">
    <source>
        <dbReference type="EMBL" id="GAA4182246.1"/>
    </source>
</evidence>
<evidence type="ECO:0000256" key="3">
    <source>
        <dbReference type="ARBA" id="ARBA00023004"/>
    </source>
</evidence>
<dbReference type="SUPFAM" id="SSF50022">
    <property type="entry name" value="ISP domain"/>
    <property type="match status" value="1"/>
</dbReference>
<keyword evidence="1" id="KW-0001">2Fe-2S</keyword>
<dbReference type="Proteomes" id="UP001501251">
    <property type="component" value="Unassembled WGS sequence"/>
</dbReference>
<keyword evidence="4" id="KW-0411">Iron-sulfur</keyword>
<protein>
    <recommendedName>
        <fullName evidence="5">Rieske domain-containing protein</fullName>
    </recommendedName>
</protein>
<reference evidence="7" key="1">
    <citation type="journal article" date="2019" name="Int. J. Syst. Evol. Microbiol.">
        <title>The Global Catalogue of Microorganisms (GCM) 10K type strain sequencing project: providing services to taxonomists for standard genome sequencing and annotation.</title>
        <authorList>
            <consortium name="The Broad Institute Genomics Platform"/>
            <consortium name="The Broad Institute Genome Sequencing Center for Infectious Disease"/>
            <person name="Wu L."/>
            <person name="Ma J."/>
        </authorList>
    </citation>
    <scope>NUCLEOTIDE SEQUENCE [LARGE SCALE GENOMIC DNA]</scope>
    <source>
        <strain evidence="7">JCM 17388</strain>
    </source>
</reference>
<gene>
    <name evidence="6" type="ORF">GCM10022252_07840</name>
</gene>
<organism evidence="6 7">
    <name type="scientific">Streptosporangium oxazolinicum</name>
    <dbReference type="NCBI Taxonomy" id="909287"/>
    <lineage>
        <taxon>Bacteria</taxon>
        <taxon>Bacillati</taxon>
        <taxon>Actinomycetota</taxon>
        <taxon>Actinomycetes</taxon>
        <taxon>Streptosporangiales</taxon>
        <taxon>Streptosporangiaceae</taxon>
        <taxon>Streptosporangium</taxon>
    </lineage>
</organism>
<dbReference type="RefSeq" id="WP_344914992.1">
    <property type="nucleotide sequence ID" value="NZ_BAABAQ010000001.1"/>
</dbReference>
<dbReference type="CDD" id="cd03467">
    <property type="entry name" value="Rieske"/>
    <property type="match status" value="1"/>
</dbReference>
<keyword evidence="2" id="KW-0479">Metal-binding</keyword>
<dbReference type="Gene3D" id="2.102.10.10">
    <property type="entry name" value="Rieske [2Fe-2S] iron-sulphur domain"/>
    <property type="match status" value="1"/>
</dbReference>
<keyword evidence="7" id="KW-1185">Reference proteome</keyword>
<evidence type="ECO:0000313" key="7">
    <source>
        <dbReference type="Proteomes" id="UP001501251"/>
    </source>
</evidence>
<accession>A0ABP8ADN9</accession>
<evidence type="ECO:0000256" key="4">
    <source>
        <dbReference type="ARBA" id="ARBA00023014"/>
    </source>
</evidence>